<feature type="region of interest" description="Disordered" evidence="1">
    <location>
        <begin position="94"/>
        <end position="131"/>
    </location>
</feature>
<dbReference type="EMBL" id="JACJQB010000016">
    <property type="protein sequence ID" value="MBD2188471.1"/>
    <property type="molecule type" value="Genomic_DNA"/>
</dbReference>
<sequence length="131" mass="14591">MSFLKQVRKFFTVISLVVLLITILNLNTESSLAAITFNPIAKLQYQVATASQDNTAKNIEGKAQEAFGKLTGNRQTESDGKDKQFKAKTLEGMNNSFINPNYKPSDESAPAEELARETTKDVENQIRDTFN</sequence>
<dbReference type="Proteomes" id="UP000642094">
    <property type="component" value="Unassembled WGS sequence"/>
</dbReference>
<dbReference type="InterPro" id="IPR036629">
    <property type="entry name" value="YjbJ_sf"/>
</dbReference>
<feature type="compositionally biased region" description="Basic and acidic residues" evidence="1">
    <location>
        <begin position="113"/>
        <end position="131"/>
    </location>
</feature>
<dbReference type="SUPFAM" id="SSF69047">
    <property type="entry name" value="Hypothetical protein YjbJ"/>
    <property type="match status" value="1"/>
</dbReference>
<accession>A0ABR7ZWX4</accession>
<gene>
    <name evidence="2" type="ORF">H6F41_09970</name>
</gene>
<evidence type="ECO:0000313" key="3">
    <source>
        <dbReference type="Proteomes" id="UP000642094"/>
    </source>
</evidence>
<organism evidence="2 3">
    <name type="scientific">Pseudanabaena mucicola FACHB-723</name>
    <dbReference type="NCBI Taxonomy" id="2692860"/>
    <lineage>
        <taxon>Bacteria</taxon>
        <taxon>Bacillati</taxon>
        <taxon>Cyanobacteriota</taxon>
        <taxon>Cyanophyceae</taxon>
        <taxon>Pseudanabaenales</taxon>
        <taxon>Pseudanabaenaceae</taxon>
        <taxon>Pseudanabaena</taxon>
    </lineage>
</organism>
<evidence type="ECO:0000256" key="1">
    <source>
        <dbReference type="SAM" id="MobiDB-lite"/>
    </source>
</evidence>
<evidence type="ECO:0000313" key="2">
    <source>
        <dbReference type="EMBL" id="MBD2188471.1"/>
    </source>
</evidence>
<proteinExistence type="predicted"/>
<comment type="caution">
    <text evidence="2">The sequence shown here is derived from an EMBL/GenBank/DDBJ whole genome shotgun (WGS) entry which is preliminary data.</text>
</comment>
<reference evidence="2 3" key="1">
    <citation type="journal article" date="2020" name="ISME J.">
        <title>Comparative genomics reveals insights into cyanobacterial evolution and habitat adaptation.</title>
        <authorList>
            <person name="Chen M.Y."/>
            <person name="Teng W.K."/>
            <person name="Zhao L."/>
            <person name="Hu C.X."/>
            <person name="Zhou Y.K."/>
            <person name="Han B.P."/>
            <person name="Song L.R."/>
            <person name="Shu W.S."/>
        </authorList>
    </citation>
    <scope>NUCLEOTIDE SEQUENCE [LARGE SCALE GENOMIC DNA]</scope>
    <source>
        <strain evidence="2 3">FACHB-723</strain>
    </source>
</reference>
<protein>
    <submittedName>
        <fullName evidence="2">CsbD family protein</fullName>
    </submittedName>
</protein>
<dbReference type="RefSeq" id="WP_190403330.1">
    <property type="nucleotide sequence ID" value="NZ_JACJQB010000016.1"/>
</dbReference>
<keyword evidence="3" id="KW-1185">Reference proteome</keyword>
<name>A0ABR7ZWX4_9CYAN</name>